<evidence type="ECO:0008006" key="11">
    <source>
        <dbReference type="Google" id="ProtNLM"/>
    </source>
</evidence>
<keyword evidence="4" id="KW-0493">Microtubule</keyword>
<evidence type="ECO:0000256" key="5">
    <source>
        <dbReference type="ARBA" id="ARBA00023212"/>
    </source>
</evidence>
<dbReference type="GO" id="GO:0000930">
    <property type="term" value="C:gamma-tubulin complex"/>
    <property type="evidence" value="ECO:0007669"/>
    <property type="project" value="TreeGrafter"/>
</dbReference>
<dbReference type="AlphaFoldDB" id="A0AA39FFP1"/>
<feature type="domain" description="Gamma tubulin complex component protein N-terminal" evidence="8">
    <location>
        <begin position="45"/>
        <end position="293"/>
    </location>
</feature>
<dbReference type="GO" id="GO:0000278">
    <property type="term" value="P:mitotic cell cycle"/>
    <property type="evidence" value="ECO:0007669"/>
    <property type="project" value="TreeGrafter"/>
</dbReference>
<evidence type="ECO:0000256" key="2">
    <source>
        <dbReference type="ARBA" id="ARBA00010337"/>
    </source>
</evidence>
<feature type="domain" description="Gamma tubulin complex component C-terminal" evidence="7">
    <location>
        <begin position="814"/>
        <end position="1108"/>
    </location>
</feature>
<evidence type="ECO:0000259" key="8">
    <source>
        <dbReference type="Pfam" id="PF17681"/>
    </source>
</evidence>
<accession>A0AA39FFP1</accession>
<keyword evidence="3" id="KW-0963">Cytoplasm</keyword>
<organism evidence="9 10">
    <name type="scientific">Microctonus hyperodae</name>
    <name type="common">Parasitoid wasp</name>
    <dbReference type="NCBI Taxonomy" id="165561"/>
    <lineage>
        <taxon>Eukaryota</taxon>
        <taxon>Metazoa</taxon>
        <taxon>Ecdysozoa</taxon>
        <taxon>Arthropoda</taxon>
        <taxon>Hexapoda</taxon>
        <taxon>Insecta</taxon>
        <taxon>Pterygota</taxon>
        <taxon>Neoptera</taxon>
        <taxon>Endopterygota</taxon>
        <taxon>Hymenoptera</taxon>
        <taxon>Apocrita</taxon>
        <taxon>Ichneumonoidea</taxon>
        <taxon>Braconidae</taxon>
        <taxon>Euphorinae</taxon>
        <taxon>Microctonus</taxon>
    </lineage>
</organism>
<keyword evidence="6" id="KW-0175">Coiled coil</keyword>
<evidence type="ECO:0000313" key="10">
    <source>
        <dbReference type="Proteomes" id="UP001168972"/>
    </source>
</evidence>
<reference evidence="9" key="1">
    <citation type="journal article" date="2023" name="bioRxiv">
        <title>Scaffold-level genome assemblies of two parasitoid biocontrol wasps reveal the parthenogenesis mechanism and an associated novel virus.</title>
        <authorList>
            <person name="Inwood S."/>
            <person name="Skelly J."/>
            <person name="Guhlin J."/>
            <person name="Harrop T."/>
            <person name="Goldson S."/>
            <person name="Dearden P."/>
        </authorList>
    </citation>
    <scope>NUCLEOTIDE SEQUENCE</scope>
    <source>
        <strain evidence="9">Lincoln</strain>
        <tissue evidence="9">Whole body</tissue>
    </source>
</reference>
<dbReference type="Gene3D" id="1.20.120.1900">
    <property type="entry name" value="Gamma-tubulin complex, C-terminal domain"/>
    <property type="match status" value="1"/>
</dbReference>
<dbReference type="GO" id="GO:0051321">
    <property type="term" value="P:meiotic cell cycle"/>
    <property type="evidence" value="ECO:0007669"/>
    <property type="project" value="TreeGrafter"/>
</dbReference>
<dbReference type="GO" id="GO:0000922">
    <property type="term" value="C:spindle pole"/>
    <property type="evidence" value="ECO:0007669"/>
    <property type="project" value="InterPro"/>
</dbReference>
<dbReference type="Pfam" id="PF04130">
    <property type="entry name" value="GCP_C_terminal"/>
    <property type="match status" value="1"/>
</dbReference>
<evidence type="ECO:0000313" key="9">
    <source>
        <dbReference type="EMBL" id="KAK0168707.1"/>
    </source>
</evidence>
<keyword evidence="5" id="KW-0206">Cytoskeleton</keyword>
<reference evidence="9" key="2">
    <citation type="submission" date="2023-03" db="EMBL/GenBank/DDBJ databases">
        <authorList>
            <person name="Inwood S.N."/>
            <person name="Skelly J.G."/>
            <person name="Guhlin J."/>
            <person name="Harrop T.W.R."/>
            <person name="Goldson S.G."/>
            <person name="Dearden P.K."/>
        </authorList>
    </citation>
    <scope>NUCLEOTIDE SEQUENCE</scope>
    <source>
        <strain evidence="9">Lincoln</strain>
        <tissue evidence="9">Whole body</tissue>
    </source>
</reference>
<dbReference type="EMBL" id="JAQQBR010001831">
    <property type="protein sequence ID" value="KAK0168707.1"/>
    <property type="molecule type" value="Genomic_DNA"/>
</dbReference>
<feature type="coiled-coil region" evidence="6">
    <location>
        <begin position="362"/>
        <end position="404"/>
    </location>
</feature>
<dbReference type="PANTHER" id="PTHR19302">
    <property type="entry name" value="GAMMA TUBULIN COMPLEX PROTEIN"/>
    <property type="match status" value="1"/>
</dbReference>
<dbReference type="GO" id="GO:0051225">
    <property type="term" value="P:spindle assembly"/>
    <property type="evidence" value="ECO:0007669"/>
    <property type="project" value="TreeGrafter"/>
</dbReference>
<comment type="similarity">
    <text evidence="2">Belongs to the TUBGCP family.</text>
</comment>
<dbReference type="GO" id="GO:0043015">
    <property type="term" value="F:gamma-tubulin binding"/>
    <property type="evidence" value="ECO:0007669"/>
    <property type="project" value="InterPro"/>
</dbReference>
<name>A0AA39FFP1_MICHY</name>
<comment type="caution">
    <text evidence="9">The sequence shown here is derived from an EMBL/GenBank/DDBJ whole genome shotgun (WGS) entry which is preliminary data.</text>
</comment>
<dbReference type="GO" id="GO:0051011">
    <property type="term" value="F:microtubule minus-end binding"/>
    <property type="evidence" value="ECO:0007669"/>
    <property type="project" value="TreeGrafter"/>
</dbReference>
<dbReference type="GO" id="GO:0005874">
    <property type="term" value="C:microtubule"/>
    <property type="evidence" value="ECO:0007669"/>
    <property type="project" value="UniProtKB-KW"/>
</dbReference>
<dbReference type="GO" id="GO:0031122">
    <property type="term" value="P:cytoplasmic microtubule organization"/>
    <property type="evidence" value="ECO:0007669"/>
    <property type="project" value="TreeGrafter"/>
</dbReference>
<dbReference type="PANTHER" id="PTHR19302:SF70">
    <property type="entry name" value="GAMMA-TUBULIN COMPLEX COMPONENT 6"/>
    <property type="match status" value="1"/>
</dbReference>
<dbReference type="InterPro" id="IPR007259">
    <property type="entry name" value="GCP"/>
</dbReference>
<proteinExistence type="inferred from homology"/>
<dbReference type="GO" id="GO:0007020">
    <property type="term" value="P:microtubule nucleation"/>
    <property type="evidence" value="ECO:0007669"/>
    <property type="project" value="InterPro"/>
</dbReference>
<protein>
    <recommendedName>
        <fullName evidence="11">Gamma-tubulin complex component 6</fullName>
    </recommendedName>
</protein>
<evidence type="ECO:0000256" key="3">
    <source>
        <dbReference type="ARBA" id="ARBA00022490"/>
    </source>
</evidence>
<gene>
    <name evidence="9" type="ORF">PV327_002481</name>
</gene>
<dbReference type="Proteomes" id="UP001168972">
    <property type="component" value="Unassembled WGS sequence"/>
</dbReference>
<keyword evidence="10" id="KW-1185">Reference proteome</keyword>
<evidence type="ECO:0000256" key="4">
    <source>
        <dbReference type="ARBA" id="ARBA00022701"/>
    </source>
</evidence>
<evidence type="ECO:0000256" key="6">
    <source>
        <dbReference type="SAM" id="Coils"/>
    </source>
</evidence>
<evidence type="ECO:0000256" key="1">
    <source>
        <dbReference type="ARBA" id="ARBA00004245"/>
    </source>
</evidence>
<dbReference type="Pfam" id="PF17681">
    <property type="entry name" value="GCP_N_terminal"/>
    <property type="match status" value="1"/>
</dbReference>
<dbReference type="InterPro" id="IPR042241">
    <property type="entry name" value="GCP_C_sf"/>
</dbReference>
<comment type="subcellular location">
    <subcellularLocation>
        <location evidence="1">Cytoplasm</location>
        <location evidence="1">Cytoskeleton</location>
    </subcellularLocation>
</comment>
<dbReference type="InterPro" id="IPR040457">
    <property type="entry name" value="GCP_C"/>
</dbReference>
<sequence length="1112" mass="127621">MDSTIAQEYFENFKNLSVYSNEIYKSRNKQHYIVTMEKFIENCKLALLGIDSNCYVWNDTLGFVFDSNIIVSGLSRESLHNISSDITHWATCFKLLTLLVHPNPESGELRQEGLIFKAMCNSIEDILIHYQAVILQVFNHNNSSGLLNLFNRVRDVGFLISEVARLCRCDQMLQTTLGEGTGILSHIYNQVTKITKPKIALVYYSVLKSCCEVYFQLLEKWIFEGTCDETYGEFMIKIQGLYLRNRGHKFWTRCFGINNEAVPGFLKNLTNSILQCGKAVKLLKICDSKNPMCNLFATKRPTVKVCLNMNMLSEQEKICSNYMIEGVRILGPNVTLVSAFREMKAIEKEKADYVIAAQHDTLQRIKENQEAAKLELIRYKRELLADQKKQCEDAVSRREKIKETMLMEDKLLMEQQLIEDERIKKKQLDDVKVTLDYYKDLAREAKKRRLRATWRAHRMALFDERVHAIAIAHLDDANPVINVQSNVPLTNLVLEDVCTEENSMKINNINSNNEQTLIGDNSTNDENCNISDQTINQQQTNRTDEINRANRPTKLDFKRKDAGIIENKTMENVSVTTMSLGTEAILNEIAKSNNHPLQKPSSQVFHDVVTEVTNSITENETNNTLASNDNNCNFIVLEEKNNELEVLDNINQTKASNDASINLNEGAQFPQIPGNELNDVTPMSCTTDSYVPSAVGSSVLYNYTEAGSSGESKNDFETPTTPGDCLDANEMKREFPMENIFSRSSTQYFNPFSLDDRSPVIFESSLTKADVEIIDNTSLQVYLEKSVLIPLRVQSQLANSAIVKCLLHDHQILLHFQSLRSFFFLLNGEFARNLTGPLYSKFYEISLPVELFNSHTLTNLLKNALHFSLNNSYKNSELLSLTAFESPSLLKVLDPQALNCLCLHYKVSWPLNIIIDEALMQQYSKVFKFLLMVGRVLWVLQEDFCILKNERKASRSYQYHRVQLFRHAMMQFMTALHNYITCSVLHASWTEFEKELENATTLDQIYTTHASYIKKILSRCMLTNRGEKLRICLCNTFEIILKFHNCLRSYEWIANSTSYIHPNYKKLEQMYDAFCTLRTYPAQVVDRSASSGYEMHLSRFVDALNINSLFNL</sequence>
<evidence type="ECO:0000259" key="7">
    <source>
        <dbReference type="Pfam" id="PF04130"/>
    </source>
</evidence>
<dbReference type="InterPro" id="IPR041470">
    <property type="entry name" value="GCP_N"/>
</dbReference>